<keyword evidence="7" id="KW-0418">Kinase</keyword>
<keyword evidence="8" id="KW-1185">Reference proteome</keyword>
<organism evidence="7 8">
    <name type="scientific">Cellvibrio fibrivorans</name>
    <dbReference type="NCBI Taxonomy" id="126350"/>
    <lineage>
        <taxon>Bacteria</taxon>
        <taxon>Pseudomonadati</taxon>
        <taxon>Pseudomonadota</taxon>
        <taxon>Gammaproteobacteria</taxon>
        <taxon>Cellvibrionales</taxon>
        <taxon>Cellvibrionaceae</taxon>
        <taxon>Cellvibrio</taxon>
    </lineage>
</organism>
<dbReference type="Gene3D" id="3.30.565.10">
    <property type="entry name" value="Histidine kinase-like ATPase, C-terminal domain"/>
    <property type="match status" value="1"/>
</dbReference>
<dbReference type="CDD" id="cd00075">
    <property type="entry name" value="HATPase"/>
    <property type="match status" value="1"/>
</dbReference>
<evidence type="ECO:0000256" key="3">
    <source>
        <dbReference type="ARBA" id="ARBA00022553"/>
    </source>
</evidence>
<feature type="domain" description="Histidine kinase" evidence="6">
    <location>
        <begin position="242"/>
        <end position="459"/>
    </location>
</feature>
<feature type="transmembrane region" description="Helical" evidence="5">
    <location>
        <begin position="20"/>
        <end position="38"/>
    </location>
</feature>
<dbReference type="InterPro" id="IPR004358">
    <property type="entry name" value="Sig_transdc_His_kin-like_C"/>
</dbReference>
<evidence type="ECO:0000313" key="7">
    <source>
        <dbReference type="EMBL" id="MDR7091208.1"/>
    </source>
</evidence>
<proteinExistence type="predicted"/>
<dbReference type="GO" id="GO:0016301">
    <property type="term" value="F:kinase activity"/>
    <property type="evidence" value="ECO:0007669"/>
    <property type="project" value="UniProtKB-KW"/>
</dbReference>
<sequence length="459" mass="51473">MISNAVMSIKSGLTDFRINILLRLVLILCTMLLLAGIYHAEPFLLFSMIGIAILLSIQIYLLFSYMQSTQSEMENFFDAVRYEDGARRINTRFKQSQNLKVLWEELQTQLQQLRQKNEELVRYYSLLLEKVPVALVVVEDKGEGAKIELVNVAAQQLFKRSYLAAVDQLQEYGAQLAQDIQQITAGEQRSSHLLSDQVSIAVALSAAAIQLQGGTKKVISIQPIQRELDRQEILAWQNLVQVFTHEIMNSMTPVASLSKTADELLLTQLDNHGNTDESLQDAQQAIHTVARRAEHLMQFVQAYRRIANPPQLNCVDIVVQDLLKNVCRLFQVQAGERKITLECNATPGHLKLHGDPAQIEQALINLVKNSMDALSSMNNGRIYLHAYIGHGGNLLIDVIDNGIGIPIDKLEQIFVPFYTSKRDGTGVGLFLVKQIMQAHRGSVCALHDEKGGSLLRLMF</sequence>
<comment type="caution">
    <text evidence="7">The sequence shown here is derived from an EMBL/GenBank/DDBJ whole genome shotgun (WGS) entry which is preliminary data.</text>
</comment>
<feature type="transmembrane region" description="Helical" evidence="5">
    <location>
        <begin position="44"/>
        <end position="63"/>
    </location>
</feature>
<keyword evidence="3" id="KW-0597">Phosphoprotein</keyword>
<protein>
    <recommendedName>
        <fullName evidence="2">histidine kinase</fullName>
        <ecNumber evidence="2">2.7.13.3</ecNumber>
    </recommendedName>
</protein>
<dbReference type="InterPro" id="IPR036890">
    <property type="entry name" value="HATPase_C_sf"/>
</dbReference>
<dbReference type="PRINTS" id="PR00344">
    <property type="entry name" value="BCTRLSENSOR"/>
</dbReference>
<dbReference type="InterPro" id="IPR005467">
    <property type="entry name" value="His_kinase_dom"/>
</dbReference>
<dbReference type="SMART" id="SM00387">
    <property type="entry name" value="HATPase_c"/>
    <property type="match status" value="1"/>
</dbReference>
<evidence type="ECO:0000313" key="8">
    <source>
        <dbReference type="Proteomes" id="UP001253595"/>
    </source>
</evidence>
<accession>A0ABU1V1H9</accession>
<evidence type="ECO:0000256" key="4">
    <source>
        <dbReference type="SAM" id="Coils"/>
    </source>
</evidence>
<feature type="coiled-coil region" evidence="4">
    <location>
        <begin position="96"/>
        <end position="130"/>
    </location>
</feature>
<dbReference type="EMBL" id="JAVDVX010000006">
    <property type="protein sequence ID" value="MDR7091208.1"/>
    <property type="molecule type" value="Genomic_DNA"/>
</dbReference>
<name>A0ABU1V1H9_9GAMM</name>
<evidence type="ECO:0000256" key="1">
    <source>
        <dbReference type="ARBA" id="ARBA00000085"/>
    </source>
</evidence>
<dbReference type="Pfam" id="PF02518">
    <property type="entry name" value="HATPase_c"/>
    <property type="match status" value="1"/>
</dbReference>
<keyword evidence="4" id="KW-0175">Coiled coil</keyword>
<reference evidence="7 8" key="1">
    <citation type="submission" date="2023-07" db="EMBL/GenBank/DDBJ databases">
        <title>Sorghum-associated microbial communities from plants grown in Nebraska, USA.</title>
        <authorList>
            <person name="Schachtman D."/>
        </authorList>
    </citation>
    <scope>NUCLEOTIDE SEQUENCE [LARGE SCALE GENOMIC DNA]</scope>
    <source>
        <strain evidence="7 8">BE190</strain>
    </source>
</reference>
<dbReference type="SUPFAM" id="SSF55874">
    <property type="entry name" value="ATPase domain of HSP90 chaperone/DNA topoisomerase II/histidine kinase"/>
    <property type="match status" value="1"/>
</dbReference>
<comment type="catalytic activity">
    <reaction evidence="1">
        <text>ATP + protein L-histidine = ADP + protein N-phospho-L-histidine.</text>
        <dbReference type="EC" id="2.7.13.3"/>
    </reaction>
</comment>
<dbReference type="Proteomes" id="UP001253595">
    <property type="component" value="Unassembled WGS sequence"/>
</dbReference>
<keyword evidence="5" id="KW-1133">Transmembrane helix</keyword>
<dbReference type="PANTHER" id="PTHR43547:SF2">
    <property type="entry name" value="HYBRID SIGNAL TRANSDUCTION HISTIDINE KINASE C"/>
    <property type="match status" value="1"/>
</dbReference>
<dbReference type="PANTHER" id="PTHR43547">
    <property type="entry name" value="TWO-COMPONENT HISTIDINE KINASE"/>
    <property type="match status" value="1"/>
</dbReference>
<evidence type="ECO:0000256" key="2">
    <source>
        <dbReference type="ARBA" id="ARBA00012438"/>
    </source>
</evidence>
<evidence type="ECO:0000259" key="6">
    <source>
        <dbReference type="PROSITE" id="PS50109"/>
    </source>
</evidence>
<dbReference type="RefSeq" id="WP_310074252.1">
    <property type="nucleotide sequence ID" value="NZ_JAVDVX010000006.1"/>
</dbReference>
<keyword evidence="5" id="KW-0812">Transmembrane</keyword>
<dbReference type="EC" id="2.7.13.3" evidence="2"/>
<keyword evidence="5" id="KW-0472">Membrane</keyword>
<gene>
    <name evidence="7" type="ORF">J2X05_003243</name>
</gene>
<keyword evidence="7" id="KW-0808">Transferase</keyword>
<dbReference type="PROSITE" id="PS50109">
    <property type="entry name" value="HIS_KIN"/>
    <property type="match status" value="1"/>
</dbReference>
<dbReference type="InterPro" id="IPR003594">
    <property type="entry name" value="HATPase_dom"/>
</dbReference>
<evidence type="ECO:0000256" key="5">
    <source>
        <dbReference type="SAM" id="Phobius"/>
    </source>
</evidence>